<feature type="compositionally biased region" description="Acidic residues" evidence="1">
    <location>
        <begin position="143"/>
        <end position="157"/>
    </location>
</feature>
<evidence type="ECO:0000256" key="1">
    <source>
        <dbReference type="SAM" id="MobiDB-lite"/>
    </source>
</evidence>
<protein>
    <submittedName>
        <fullName evidence="2">Uncharacterized protein</fullName>
    </submittedName>
</protein>
<evidence type="ECO:0000313" key="3">
    <source>
        <dbReference type="Proteomes" id="UP001151760"/>
    </source>
</evidence>
<feature type="compositionally biased region" description="Basic and acidic residues" evidence="1">
    <location>
        <begin position="200"/>
        <end position="210"/>
    </location>
</feature>
<reference evidence="2" key="2">
    <citation type="submission" date="2022-01" db="EMBL/GenBank/DDBJ databases">
        <authorList>
            <person name="Yamashiro T."/>
            <person name="Shiraishi A."/>
            <person name="Satake H."/>
            <person name="Nakayama K."/>
        </authorList>
    </citation>
    <scope>NUCLEOTIDE SEQUENCE</scope>
</reference>
<keyword evidence="3" id="KW-1185">Reference proteome</keyword>
<name>A0ABQ5FMU7_9ASTR</name>
<feature type="region of interest" description="Disordered" evidence="1">
    <location>
        <begin position="131"/>
        <end position="210"/>
    </location>
</feature>
<accession>A0ABQ5FMU7</accession>
<sequence>MSSITAQQTKLDLELVPKGIQTRQEENIQAYFGSLQRYLLDLPKSTGDLVPVDEEPVIKGKRVKKSIKKSTTKPATGIVIREPPVETKSKRKEKVDVNHGKGIDLLSEVALTEEAHMKEITPTVTMNELVINRVPDVTKDNSTESESESWGNDEDNNNNEQESSNEGNDDNLESESDDVIKSDEEKGMDDNTYQIDDDVDARLKDPTQTDKEVVQGEGADAEMNDAQQGNENLETTQEQVVEDAHVTISTVTKKTEVPVTSSSRSFDLASKFLNFSDIPHTDAGILSPLDIHVHHEVPRT</sequence>
<gene>
    <name evidence="2" type="ORF">Tco_1016116</name>
</gene>
<feature type="compositionally biased region" description="Acidic residues" evidence="1">
    <location>
        <begin position="167"/>
        <end position="177"/>
    </location>
</feature>
<reference evidence="2" key="1">
    <citation type="journal article" date="2022" name="Int. J. Mol. Sci.">
        <title>Draft Genome of Tanacetum Coccineum: Genomic Comparison of Closely Related Tanacetum-Family Plants.</title>
        <authorList>
            <person name="Yamashiro T."/>
            <person name="Shiraishi A."/>
            <person name="Nakayama K."/>
            <person name="Satake H."/>
        </authorList>
    </citation>
    <scope>NUCLEOTIDE SEQUENCE</scope>
</reference>
<evidence type="ECO:0000313" key="2">
    <source>
        <dbReference type="EMBL" id="GJT64636.1"/>
    </source>
</evidence>
<dbReference type="EMBL" id="BQNB010017563">
    <property type="protein sequence ID" value="GJT64636.1"/>
    <property type="molecule type" value="Genomic_DNA"/>
</dbReference>
<organism evidence="2 3">
    <name type="scientific">Tanacetum coccineum</name>
    <dbReference type="NCBI Taxonomy" id="301880"/>
    <lineage>
        <taxon>Eukaryota</taxon>
        <taxon>Viridiplantae</taxon>
        <taxon>Streptophyta</taxon>
        <taxon>Embryophyta</taxon>
        <taxon>Tracheophyta</taxon>
        <taxon>Spermatophyta</taxon>
        <taxon>Magnoliopsida</taxon>
        <taxon>eudicotyledons</taxon>
        <taxon>Gunneridae</taxon>
        <taxon>Pentapetalae</taxon>
        <taxon>asterids</taxon>
        <taxon>campanulids</taxon>
        <taxon>Asterales</taxon>
        <taxon>Asteraceae</taxon>
        <taxon>Asteroideae</taxon>
        <taxon>Anthemideae</taxon>
        <taxon>Anthemidinae</taxon>
        <taxon>Tanacetum</taxon>
    </lineage>
</organism>
<proteinExistence type="predicted"/>
<feature type="compositionally biased region" description="Basic and acidic residues" evidence="1">
    <location>
        <begin position="178"/>
        <end position="189"/>
    </location>
</feature>
<comment type="caution">
    <text evidence="2">The sequence shown here is derived from an EMBL/GenBank/DDBJ whole genome shotgun (WGS) entry which is preliminary data.</text>
</comment>
<dbReference type="Proteomes" id="UP001151760">
    <property type="component" value="Unassembled WGS sequence"/>
</dbReference>